<sequence length="235" mass="27340">MHGVDGHDMNQHQTLSQIKFDVIIFNFPYACRSFPSLARTRHPAHQLQLLVLPPTRLPSSLDSERSLLTKHCQSEENLEILKRKGGVVLHGINVHNMNKHPTLSQMKFDIIIFNFPHAGFFPDPLHETDIKLIKRHRKIVKGFFRSAKEMLNEEGELHVTHRDDHPYSQWNLKQLAENLGLVLKEKAKFLKEDYPGYHNKRGSGRKCNKTFPLKDSAYTFKFSLDKNFINPNHIM</sequence>
<gene>
    <name evidence="1" type="ORF">OWV82_002923</name>
</gene>
<evidence type="ECO:0000313" key="2">
    <source>
        <dbReference type="Proteomes" id="UP001164539"/>
    </source>
</evidence>
<name>A0ACC1Z2Y5_MELAZ</name>
<organism evidence="1 2">
    <name type="scientific">Melia azedarach</name>
    <name type="common">Chinaberry tree</name>
    <dbReference type="NCBI Taxonomy" id="155640"/>
    <lineage>
        <taxon>Eukaryota</taxon>
        <taxon>Viridiplantae</taxon>
        <taxon>Streptophyta</taxon>
        <taxon>Embryophyta</taxon>
        <taxon>Tracheophyta</taxon>
        <taxon>Spermatophyta</taxon>
        <taxon>Magnoliopsida</taxon>
        <taxon>eudicotyledons</taxon>
        <taxon>Gunneridae</taxon>
        <taxon>Pentapetalae</taxon>
        <taxon>rosids</taxon>
        <taxon>malvids</taxon>
        <taxon>Sapindales</taxon>
        <taxon>Meliaceae</taxon>
        <taxon>Melia</taxon>
    </lineage>
</organism>
<dbReference type="Proteomes" id="UP001164539">
    <property type="component" value="Chromosome 1"/>
</dbReference>
<protein>
    <submittedName>
        <fullName evidence="1">DUF2431 domain protein</fullName>
    </submittedName>
</protein>
<proteinExistence type="predicted"/>
<comment type="caution">
    <text evidence="1">The sequence shown here is derived from an EMBL/GenBank/DDBJ whole genome shotgun (WGS) entry which is preliminary data.</text>
</comment>
<reference evidence="1 2" key="1">
    <citation type="journal article" date="2023" name="Science">
        <title>Complex scaffold remodeling in plant triterpene biosynthesis.</title>
        <authorList>
            <person name="De La Pena R."/>
            <person name="Hodgson H."/>
            <person name="Liu J.C."/>
            <person name="Stephenson M.J."/>
            <person name="Martin A.C."/>
            <person name="Owen C."/>
            <person name="Harkess A."/>
            <person name="Leebens-Mack J."/>
            <person name="Jimenez L.E."/>
            <person name="Osbourn A."/>
            <person name="Sattely E.S."/>
        </authorList>
    </citation>
    <scope>NUCLEOTIDE SEQUENCE [LARGE SCALE GENOMIC DNA]</scope>
    <source>
        <strain evidence="2">cv. JPN11</strain>
        <tissue evidence="1">Leaf</tissue>
    </source>
</reference>
<keyword evidence="2" id="KW-1185">Reference proteome</keyword>
<accession>A0ACC1Z2Y5</accession>
<evidence type="ECO:0000313" key="1">
    <source>
        <dbReference type="EMBL" id="KAJ4730267.1"/>
    </source>
</evidence>
<dbReference type="EMBL" id="CM051394">
    <property type="protein sequence ID" value="KAJ4730267.1"/>
    <property type="molecule type" value="Genomic_DNA"/>
</dbReference>